<dbReference type="EMBL" id="JADBEG010000001">
    <property type="protein sequence ID" value="MBE1493178.1"/>
    <property type="molecule type" value="Genomic_DNA"/>
</dbReference>
<accession>A0ABR9HQH2</accession>
<reference evidence="1 2" key="1">
    <citation type="submission" date="2020-10" db="EMBL/GenBank/DDBJ databases">
        <title>Sequencing the genomes of 1000 actinobacteria strains.</title>
        <authorList>
            <person name="Klenk H.-P."/>
        </authorList>
    </citation>
    <scope>NUCLEOTIDE SEQUENCE [LARGE SCALE GENOMIC DNA]</scope>
    <source>
        <strain evidence="1 2">DSM 44653</strain>
    </source>
</reference>
<sequence length="178" mass="19404">MSHLIPSDHDDTGTADDLVCRAVGMAYGSSKISSTVSAGAVGASALGGAQPEGLGTRSGGGSCPYRFRCVVCDHFRTDVSYLPDLKAYLHDLLQDRERVLAAVDLEQWAKTEAMPSHAEIRRLQDLIHRVEQHLGELAPEQRAEIDNATAVVRRARQVVNLGVPRVRPSNPDLRLERP</sequence>
<evidence type="ECO:0008006" key="3">
    <source>
        <dbReference type="Google" id="ProtNLM"/>
    </source>
</evidence>
<dbReference type="Proteomes" id="UP000631670">
    <property type="component" value="Unassembled WGS sequence"/>
</dbReference>
<evidence type="ECO:0000313" key="2">
    <source>
        <dbReference type="Proteomes" id="UP000631670"/>
    </source>
</evidence>
<dbReference type="RefSeq" id="WP_211299779.1">
    <property type="nucleotide sequence ID" value="NZ_JADBEG010000001.1"/>
</dbReference>
<keyword evidence="2" id="KW-1185">Reference proteome</keyword>
<proteinExistence type="predicted"/>
<evidence type="ECO:0000313" key="1">
    <source>
        <dbReference type="EMBL" id="MBE1493178.1"/>
    </source>
</evidence>
<organism evidence="1 2">
    <name type="scientific">Amycolatopsis lexingtonensis</name>
    <dbReference type="NCBI Taxonomy" id="218822"/>
    <lineage>
        <taxon>Bacteria</taxon>
        <taxon>Bacillati</taxon>
        <taxon>Actinomycetota</taxon>
        <taxon>Actinomycetes</taxon>
        <taxon>Pseudonocardiales</taxon>
        <taxon>Pseudonocardiaceae</taxon>
        <taxon>Amycolatopsis</taxon>
    </lineage>
</organism>
<protein>
    <recommendedName>
        <fullName evidence="3">Transposase</fullName>
    </recommendedName>
</protein>
<name>A0ABR9HQH2_9PSEU</name>
<comment type="caution">
    <text evidence="1">The sequence shown here is derived from an EMBL/GenBank/DDBJ whole genome shotgun (WGS) entry which is preliminary data.</text>
</comment>
<gene>
    <name evidence="1" type="ORF">H4696_000278</name>
</gene>